<organism evidence="2 3">
    <name type="scientific">Streptomyces zagrosensis</name>
    <dbReference type="NCBI Taxonomy" id="1042984"/>
    <lineage>
        <taxon>Bacteria</taxon>
        <taxon>Bacillati</taxon>
        <taxon>Actinomycetota</taxon>
        <taxon>Actinomycetes</taxon>
        <taxon>Kitasatosporales</taxon>
        <taxon>Streptomycetaceae</taxon>
        <taxon>Streptomyces</taxon>
    </lineage>
</organism>
<sequence>MRIELRRAPPHGGHPLRRISTPPIRHGAAPHPLSFLSHGRPAHRASCWHAAEGPHPMGLRRRADPASPADPVHFEEHQP</sequence>
<evidence type="ECO:0000313" key="2">
    <source>
        <dbReference type="EMBL" id="MBB5935321.1"/>
    </source>
</evidence>
<accession>A0A7W9Q827</accession>
<feature type="region of interest" description="Disordered" evidence="1">
    <location>
        <begin position="1"/>
        <end position="79"/>
    </location>
</feature>
<proteinExistence type="predicted"/>
<dbReference type="EMBL" id="JACHJL010000005">
    <property type="protein sequence ID" value="MBB5935321.1"/>
    <property type="molecule type" value="Genomic_DNA"/>
</dbReference>
<name>A0A7W9Q827_9ACTN</name>
<evidence type="ECO:0000313" key="3">
    <source>
        <dbReference type="Proteomes" id="UP000588098"/>
    </source>
</evidence>
<evidence type="ECO:0000256" key="1">
    <source>
        <dbReference type="SAM" id="MobiDB-lite"/>
    </source>
</evidence>
<gene>
    <name evidence="2" type="ORF">FHS42_002383</name>
</gene>
<dbReference type="AlphaFoldDB" id="A0A7W9Q827"/>
<keyword evidence="3" id="KW-1185">Reference proteome</keyword>
<protein>
    <submittedName>
        <fullName evidence="2">Uncharacterized protein</fullName>
    </submittedName>
</protein>
<dbReference type="Proteomes" id="UP000588098">
    <property type="component" value="Unassembled WGS sequence"/>
</dbReference>
<comment type="caution">
    <text evidence="2">The sequence shown here is derived from an EMBL/GenBank/DDBJ whole genome shotgun (WGS) entry which is preliminary data.</text>
</comment>
<reference evidence="2 3" key="1">
    <citation type="submission" date="2020-08" db="EMBL/GenBank/DDBJ databases">
        <title>Genomic Encyclopedia of Type Strains, Phase III (KMG-III): the genomes of soil and plant-associated and newly described type strains.</title>
        <authorList>
            <person name="Whitman W."/>
        </authorList>
    </citation>
    <scope>NUCLEOTIDE SEQUENCE [LARGE SCALE GENOMIC DNA]</scope>
    <source>
        <strain evidence="2 3">CECT 8305</strain>
    </source>
</reference>